<comment type="caution">
    <text evidence="2">The sequence shown here is derived from an EMBL/GenBank/DDBJ whole genome shotgun (WGS) entry which is preliminary data.</text>
</comment>
<dbReference type="EMBL" id="KZ308284">
    <property type="protein sequence ID" value="KAG8226482.1"/>
    <property type="molecule type" value="Genomic_DNA"/>
</dbReference>
<sequence>MSFEEGLLEDLKNQKKLYGDFTPFYVVITICTVIGFALFLLNIIFCCCSRYKEYWQNSDTGNRWIVSIWTKTPTKQPALDYSELENCNITVDHPTVVPRPLSSDEYLELERRRECEV</sequence>
<keyword evidence="1" id="KW-0472">Membrane</keyword>
<reference evidence="2" key="1">
    <citation type="submission" date="2013-04" db="EMBL/GenBank/DDBJ databases">
        <authorList>
            <person name="Qu J."/>
            <person name="Murali S.C."/>
            <person name="Bandaranaike D."/>
            <person name="Bellair M."/>
            <person name="Blankenburg K."/>
            <person name="Chao H."/>
            <person name="Dinh H."/>
            <person name="Doddapaneni H."/>
            <person name="Downs B."/>
            <person name="Dugan-Rocha S."/>
            <person name="Elkadiri S."/>
            <person name="Gnanaolivu R.D."/>
            <person name="Hernandez B."/>
            <person name="Javaid M."/>
            <person name="Jayaseelan J.C."/>
            <person name="Lee S."/>
            <person name="Li M."/>
            <person name="Ming W."/>
            <person name="Munidasa M."/>
            <person name="Muniz J."/>
            <person name="Nguyen L."/>
            <person name="Ongeri F."/>
            <person name="Osuji N."/>
            <person name="Pu L.-L."/>
            <person name="Puazo M."/>
            <person name="Qu C."/>
            <person name="Quiroz J."/>
            <person name="Raj R."/>
            <person name="Weissenberger G."/>
            <person name="Xin Y."/>
            <person name="Zou X."/>
            <person name="Han Y."/>
            <person name="Richards S."/>
            <person name="Worley K."/>
            <person name="Muzny D."/>
            <person name="Gibbs R."/>
        </authorList>
    </citation>
    <scope>NUCLEOTIDE SEQUENCE</scope>
    <source>
        <strain evidence="2">Sampled in the wild</strain>
    </source>
</reference>
<evidence type="ECO:0000313" key="2">
    <source>
        <dbReference type="EMBL" id="KAG8226482.1"/>
    </source>
</evidence>
<feature type="transmembrane region" description="Helical" evidence="1">
    <location>
        <begin position="24"/>
        <end position="48"/>
    </location>
</feature>
<dbReference type="OrthoDB" id="8168818at2759"/>
<dbReference type="Proteomes" id="UP000792457">
    <property type="component" value="Unassembled WGS sequence"/>
</dbReference>
<evidence type="ECO:0000256" key="1">
    <source>
        <dbReference type="SAM" id="Phobius"/>
    </source>
</evidence>
<accession>A0A8K0K2K5</accession>
<gene>
    <name evidence="2" type="ORF">J437_LFUL007364</name>
</gene>
<proteinExistence type="predicted"/>
<reference evidence="2" key="2">
    <citation type="submission" date="2017-10" db="EMBL/GenBank/DDBJ databases">
        <title>Ladona fulva Genome sequencing and assembly.</title>
        <authorList>
            <person name="Murali S."/>
            <person name="Richards S."/>
            <person name="Bandaranaike D."/>
            <person name="Bellair M."/>
            <person name="Blankenburg K."/>
            <person name="Chao H."/>
            <person name="Dinh H."/>
            <person name="Doddapaneni H."/>
            <person name="Dugan-Rocha S."/>
            <person name="Elkadiri S."/>
            <person name="Gnanaolivu R."/>
            <person name="Hernandez B."/>
            <person name="Skinner E."/>
            <person name="Javaid M."/>
            <person name="Lee S."/>
            <person name="Li M."/>
            <person name="Ming W."/>
            <person name="Munidasa M."/>
            <person name="Muniz J."/>
            <person name="Nguyen L."/>
            <person name="Hughes D."/>
            <person name="Osuji N."/>
            <person name="Pu L.-L."/>
            <person name="Puazo M."/>
            <person name="Qu C."/>
            <person name="Quiroz J."/>
            <person name="Raj R."/>
            <person name="Weissenberger G."/>
            <person name="Xin Y."/>
            <person name="Zou X."/>
            <person name="Han Y."/>
            <person name="Worley K."/>
            <person name="Muzny D."/>
            <person name="Gibbs R."/>
        </authorList>
    </citation>
    <scope>NUCLEOTIDE SEQUENCE</scope>
    <source>
        <strain evidence="2">Sampled in the wild</strain>
    </source>
</reference>
<dbReference type="AlphaFoldDB" id="A0A8K0K2K5"/>
<keyword evidence="1" id="KW-0812">Transmembrane</keyword>
<protein>
    <submittedName>
        <fullName evidence="2">Uncharacterized protein</fullName>
    </submittedName>
</protein>
<keyword evidence="1" id="KW-1133">Transmembrane helix</keyword>
<keyword evidence="3" id="KW-1185">Reference proteome</keyword>
<organism evidence="2 3">
    <name type="scientific">Ladona fulva</name>
    <name type="common">Scarce chaser dragonfly</name>
    <name type="synonym">Libellula fulva</name>
    <dbReference type="NCBI Taxonomy" id="123851"/>
    <lineage>
        <taxon>Eukaryota</taxon>
        <taxon>Metazoa</taxon>
        <taxon>Ecdysozoa</taxon>
        <taxon>Arthropoda</taxon>
        <taxon>Hexapoda</taxon>
        <taxon>Insecta</taxon>
        <taxon>Pterygota</taxon>
        <taxon>Palaeoptera</taxon>
        <taxon>Odonata</taxon>
        <taxon>Epiprocta</taxon>
        <taxon>Anisoptera</taxon>
        <taxon>Libelluloidea</taxon>
        <taxon>Libellulidae</taxon>
        <taxon>Ladona</taxon>
    </lineage>
</organism>
<evidence type="ECO:0000313" key="3">
    <source>
        <dbReference type="Proteomes" id="UP000792457"/>
    </source>
</evidence>
<name>A0A8K0K2K5_LADFU</name>